<protein>
    <submittedName>
        <fullName evidence="1">Uncharacterized protein</fullName>
    </submittedName>
</protein>
<dbReference type="AlphaFoldDB" id="A0A7U9DU98"/>
<reference evidence="2" key="1">
    <citation type="journal article" date="2013" name="Genome Biol. Evol.">
        <title>The genome sequence of Streptomyces lividans 66 reveals a novel tRNA-dependent peptide biosynthetic system within a metal-related genomic island.</title>
        <authorList>
            <person name="Cruz-Morales P."/>
            <person name="Vijgenboom E."/>
            <person name="Iruegas-Bocardo F."/>
            <person name="Girard G."/>
            <person name="Yanez-Guerra L.A."/>
            <person name="Ramos-Aboites H.E."/>
            <person name="Pernodet J.L."/>
            <person name="Anne J."/>
            <person name="van Wezel G.P."/>
            <person name="Barona-Gomez F."/>
        </authorList>
    </citation>
    <scope>NUCLEOTIDE SEQUENCE [LARGE SCALE GENOMIC DNA]</scope>
    <source>
        <strain evidence="2">1326</strain>
    </source>
</reference>
<name>A0A7U9DU98_STRLI</name>
<dbReference type="EMBL" id="CM001889">
    <property type="protein sequence ID" value="EOY49292.1"/>
    <property type="molecule type" value="Genomic_DNA"/>
</dbReference>
<accession>A0A7U9DU98</accession>
<evidence type="ECO:0000313" key="1">
    <source>
        <dbReference type="EMBL" id="EOY49292.1"/>
    </source>
</evidence>
<dbReference type="Proteomes" id="UP000014062">
    <property type="component" value="Chromosome"/>
</dbReference>
<sequence>MTDPPPERTLIYAADLTAEDVRALETFLNAQLGRVSEG</sequence>
<evidence type="ECO:0000313" key="2">
    <source>
        <dbReference type="Proteomes" id="UP000014062"/>
    </source>
</evidence>
<proteinExistence type="predicted"/>
<gene>
    <name evidence="1" type="ORF">SLI_4584</name>
</gene>
<organism evidence="1 2">
    <name type="scientific">Streptomyces lividans 1326</name>
    <dbReference type="NCBI Taxonomy" id="1200984"/>
    <lineage>
        <taxon>Bacteria</taxon>
        <taxon>Bacillati</taxon>
        <taxon>Actinomycetota</taxon>
        <taxon>Actinomycetes</taxon>
        <taxon>Kitasatosporales</taxon>
        <taxon>Streptomycetaceae</taxon>
        <taxon>Streptomyces</taxon>
    </lineage>
</organism>